<gene>
    <name evidence="6" type="ORF">HALTITAN_1131</name>
</gene>
<dbReference type="SMART" id="SM00342">
    <property type="entry name" value="HTH_ARAC"/>
    <property type="match status" value="1"/>
</dbReference>
<dbReference type="Gene3D" id="2.60.120.10">
    <property type="entry name" value="Jelly Rolls"/>
    <property type="match status" value="1"/>
</dbReference>
<evidence type="ECO:0000313" key="6">
    <source>
        <dbReference type="EMBL" id="ELY22002.1"/>
    </source>
</evidence>
<dbReference type="InterPro" id="IPR011051">
    <property type="entry name" value="RmlC_Cupin_sf"/>
</dbReference>
<dbReference type="SUPFAM" id="SSF46689">
    <property type="entry name" value="Homeodomain-like"/>
    <property type="match status" value="2"/>
</dbReference>
<keyword evidence="4" id="KW-0804">Transcription</keyword>
<feature type="domain" description="HTH araC/xylS-type" evidence="5">
    <location>
        <begin position="193"/>
        <end position="273"/>
    </location>
</feature>
<evidence type="ECO:0000256" key="1">
    <source>
        <dbReference type="ARBA" id="ARBA00022491"/>
    </source>
</evidence>
<evidence type="ECO:0000256" key="2">
    <source>
        <dbReference type="ARBA" id="ARBA00023015"/>
    </source>
</evidence>
<evidence type="ECO:0000256" key="3">
    <source>
        <dbReference type="ARBA" id="ARBA00023125"/>
    </source>
</evidence>
<comment type="caution">
    <text evidence="6">The sequence shown here is derived from an EMBL/GenBank/DDBJ whole genome shotgun (WGS) entry which is preliminary data.</text>
</comment>
<dbReference type="PROSITE" id="PS01124">
    <property type="entry name" value="HTH_ARAC_FAMILY_2"/>
    <property type="match status" value="1"/>
</dbReference>
<dbReference type="Pfam" id="PF12833">
    <property type="entry name" value="HTH_18"/>
    <property type="match status" value="1"/>
</dbReference>
<dbReference type="CDD" id="cd06124">
    <property type="entry name" value="cupin_NimR-like_N"/>
    <property type="match status" value="1"/>
</dbReference>
<dbReference type="GO" id="GO:0003700">
    <property type="term" value="F:DNA-binding transcription factor activity"/>
    <property type="evidence" value="ECO:0007669"/>
    <property type="project" value="InterPro"/>
</dbReference>
<evidence type="ECO:0000256" key="4">
    <source>
        <dbReference type="ARBA" id="ARBA00023163"/>
    </source>
</evidence>
<dbReference type="Proteomes" id="UP000011651">
    <property type="component" value="Unassembled WGS sequence"/>
</dbReference>
<dbReference type="Pfam" id="PF02311">
    <property type="entry name" value="AraC_binding"/>
    <property type="match status" value="1"/>
</dbReference>
<dbReference type="PATRIC" id="fig|1204738.3.peg.1706"/>
<dbReference type="InterPro" id="IPR003313">
    <property type="entry name" value="AraC-bd"/>
</dbReference>
<accession>L9UBB8</accession>
<sequence length="298" mass="33280">MADIRHPDNHQRVSARLTLMLNTPLSDVDHVARPMVAIGTDYRPGTLLDFHTHRRAQFLYGMTGVMEVNTDDGTWMVPPFSGVWLPAGKRHQVRMNGVSTRSLYIEPHVAPRTSRNCEVLVVTPLLHHLLLASAHIPALYDENGRDGALAQLLLYELEQAQALPLFAPLPHDLPLARLCREFLGQPSIHTLPEEWARQLHCSQRTFNRLFRQQTGLSFGRWRQQACLMAAIPRLLSGSSVTRTALELGYDSPAAFSSMFRKVLGQSPSAFVRAASRPPEEGGGSGLVCCRKFMQQMGK</sequence>
<keyword evidence="1" id="KW-0678">Repressor</keyword>
<dbReference type="InterPro" id="IPR009057">
    <property type="entry name" value="Homeodomain-like_sf"/>
</dbReference>
<name>L9UBB8_9GAMM</name>
<dbReference type="Gene3D" id="1.10.10.60">
    <property type="entry name" value="Homeodomain-like"/>
    <property type="match status" value="2"/>
</dbReference>
<dbReference type="AlphaFoldDB" id="L9UBB8"/>
<dbReference type="PANTHER" id="PTHR11019:SF159">
    <property type="entry name" value="TRANSCRIPTIONAL REGULATOR-RELATED"/>
    <property type="match status" value="1"/>
</dbReference>
<dbReference type="EMBL" id="AOPO01000003">
    <property type="protein sequence ID" value="ELY22002.1"/>
    <property type="molecule type" value="Genomic_DNA"/>
</dbReference>
<dbReference type="InterPro" id="IPR018060">
    <property type="entry name" value="HTH_AraC"/>
</dbReference>
<dbReference type="InterPro" id="IPR014710">
    <property type="entry name" value="RmlC-like_jellyroll"/>
</dbReference>
<dbReference type="GO" id="GO:0043565">
    <property type="term" value="F:sequence-specific DNA binding"/>
    <property type="evidence" value="ECO:0007669"/>
    <property type="project" value="InterPro"/>
</dbReference>
<keyword evidence="2" id="KW-0805">Transcription regulation</keyword>
<organism evidence="6 7">
    <name type="scientific">Vreelandella titanicae BH1</name>
    <dbReference type="NCBI Taxonomy" id="1204738"/>
    <lineage>
        <taxon>Bacteria</taxon>
        <taxon>Pseudomonadati</taxon>
        <taxon>Pseudomonadota</taxon>
        <taxon>Gammaproteobacteria</taxon>
        <taxon>Oceanospirillales</taxon>
        <taxon>Halomonadaceae</taxon>
        <taxon>Vreelandella</taxon>
    </lineage>
</organism>
<dbReference type="SUPFAM" id="SSF51182">
    <property type="entry name" value="RmlC-like cupins"/>
    <property type="match status" value="1"/>
</dbReference>
<evidence type="ECO:0000313" key="7">
    <source>
        <dbReference type="Proteomes" id="UP000011651"/>
    </source>
</evidence>
<dbReference type="PANTHER" id="PTHR11019">
    <property type="entry name" value="HTH-TYPE TRANSCRIPTIONAL REGULATOR NIMR"/>
    <property type="match status" value="1"/>
</dbReference>
<dbReference type="FunFam" id="1.10.10.60:FF:000132">
    <property type="entry name" value="AraC family transcriptional regulator"/>
    <property type="match status" value="1"/>
</dbReference>
<evidence type="ECO:0000259" key="5">
    <source>
        <dbReference type="PROSITE" id="PS01124"/>
    </source>
</evidence>
<protein>
    <submittedName>
        <fullName evidence="6">Helix-turn-helix, AraC type, DNA binding protein</fullName>
    </submittedName>
</protein>
<proteinExistence type="predicted"/>
<keyword evidence="3" id="KW-0238">DNA-binding</keyword>
<reference evidence="6 7" key="1">
    <citation type="journal article" date="2013" name="Genome Announc.">
        <title>Draft Genome of the Marine Gammaproteobacterium Halomonas titanicae.</title>
        <authorList>
            <person name="Sanchez-Porro C."/>
            <person name="de la Haba R.R."/>
            <person name="Cruz-Hernandez N."/>
            <person name="Gonzalez J.M."/>
            <person name="Reyes-Guirao C."/>
            <person name="Navarro-Sampedro L."/>
            <person name="Carballo M."/>
            <person name="Ventosa A."/>
        </authorList>
    </citation>
    <scope>NUCLEOTIDE SEQUENCE [LARGE SCALE GENOMIC DNA]</scope>
    <source>
        <strain evidence="6 7">BH1</strain>
    </source>
</reference>